<name>A0AAV0DWB0_9ASTE</name>
<organism evidence="2 3">
    <name type="scientific">Cuscuta epithymum</name>
    <dbReference type="NCBI Taxonomy" id="186058"/>
    <lineage>
        <taxon>Eukaryota</taxon>
        <taxon>Viridiplantae</taxon>
        <taxon>Streptophyta</taxon>
        <taxon>Embryophyta</taxon>
        <taxon>Tracheophyta</taxon>
        <taxon>Spermatophyta</taxon>
        <taxon>Magnoliopsida</taxon>
        <taxon>eudicotyledons</taxon>
        <taxon>Gunneridae</taxon>
        <taxon>Pentapetalae</taxon>
        <taxon>asterids</taxon>
        <taxon>lamiids</taxon>
        <taxon>Solanales</taxon>
        <taxon>Convolvulaceae</taxon>
        <taxon>Cuscuteae</taxon>
        <taxon>Cuscuta</taxon>
        <taxon>Cuscuta subgen. Cuscuta</taxon>
    </lineage>
</organism>
<evidence type="ECO:0000313" key="3">
    <source>
        <dbReference type="Proteomes" id="UP001152523"/>
    </source>
</evidence>
<feature type="region of interest" description="Disordered" evidence="1">
    <location>
        <begin position="101"/>
        <end position="132"/>
    </location>
</feature>
<comment type="caution">
    <text evidence="2">The sequence shown here is derived from an EMBL/GenBank/DDBJ whole genome shotgun (WGS) entry which is preliminary data.</text>
</comment>
<accession>A0AAV0DWB0</accession>
<reference evidence="2" key="1">
    <citation type="submission" date="2022-07" db="EMBL/GenBank/DDBJ databases">
        <authorList>
            <person name="Macas J."/>
            <person name="Novak P."/>
            <person name="Neumann P."/>
        </authorList>
    </citation>
    <scope>NUCLEOTIDE SEQUENCE</scope>
</reference>
<dbReference type="Proteomes" id="UP001152523">
    <property type="component" value="Unassembled WGS sequence"/>
</dbReference>
<dbReference type="EMBL" id="CAMAPF010000180">
    <property type="protein sequence ID" value="CAH9111284.1"/>
    <property type="molecule type" value="Genomic_DNA"/>
</dbReference>
<feature type="region of interest" description="Disordered" evidence="1">
    <location>
        <begin position="1"/>
        <end position="68"/>
    </location>
</feature>
<gene>
    <name evidence="2" type="ORF">CEPIT_LOCUS19476</name>
</gene>
<feature type="compositionally biased region" description="Basic residues" evidence="1">
    <location>
        <begin position="47"/>
        <end position="58"/>
    </location>
</feature>
<proteinExistence type="predicted"/>
<sequence length="250" mass="27277">MGTVQSPSRPQPRAPEAGRRTPHPYFPATSGSGQERLPEALRLLLPKLHRHSRPRREARRVPGGGLPQPRIRHVLQFLRRDEDFLPEHDEVDRTRRREAAHAIGPGNPHGREIERRARDDGRDGADGADEIGGLRVFPDRAAGADAIRASQTGHSGRVARRPLRSESGRNAVRVPAVRDQGPEDIRPGPGVCSGQIRRRRGEGAAEARAVVKRQGNGESDGQRQAVRRKGFCDAGVEADGGGAVSPVRFV</sequence>
<evidence type="ECO:0000256" key="1">
    <source>
        <dbReference type="SAM" id="MobiDB-lite"/>
    </source>
</evidence>
<keyword evidence="3" id="KW-1185">Reference proteome</keyword>
<feature type="region of interest" description="Disordered" evidence="1">
    <location>
        <begin position="147"/>
        <end position="226"/>
    </location>
</feature>
<protein>
    <submittedName>
        <fullName evidence="2">Uncharacterized protein</fullName>
    </submittedName>
</protein>
<feature type="compositionally biased region" description="Basic and acidic residues" evidence="1">
    <location>
        <begin position="109"/>
        <end position="125"/>
    </location>
</feature>
<evidence type="ECO:0000313" key="2">
    <source>
        <dbReference type="EMBL" id="CAH9111284.1"/>
    </source>
</evidence>
<dbReference type="AlphaFoldDB" id="A0AAV0DWB0"/>